<dbReference type="AlphaFoldDB" id="A0A0E0JAU4"/>
<accession>A0A0E0JAU4</accession>
<dbReference type="Proteomes" id="UP000006591">
    <property type="component" value="Chromosome 12"/>
</dbReference>
<keyword evidence="3" id="KW-1185">Reference proteome</keyword>
<feature type="region of interest" description="Disordered" evidence="1">
    <location>
        <begin position="1"/>
        <end position="32"/>
    </location>
</feature>
<name>A0A0E0JAU4_ORYNI</name>
<feature type="compositionally biased region" description="Basic and acidic residues" evidence="1">
    <location>
        <begin position="8"/>
        <end position="20"/>
    </location>
</feature>
<reference evidence="2" key="1">
    <citation type="submission" date="2015-04" db="UniProtKB">
        <authorList>
            <consortium name="EnsemblPlants"/>
        </authorList>
    </citation>
    <scope>IDENTIFICATION</scope>
    <source>
        <strain evidence="2">SL10</strain>
    </source>
</reference>
<dbReference type="HOGENOM" id="CLU_1974079_0_0_1"/>
<dbReference type="EnsemblPlants" id="ONIVA12G13550.1">
    <property type="protein sequence ID" value="ONIVA12G13550.1"/>
    <property type="gene ID" value="ONIVA12G13550"/>
</dbReference>
<evidence type="ECO:0000313" key="2">
    <source>
        <dbReference type="EnsemblPlants" id="ONIVA12G13550.1"/>
    </source>
</evidence>
<feature type="compositionally biased region" description="Polar residues" evidence="1">
    <location>
        <begin position="21"/>
        <end position="31"/>
    </location>
</feature>
<feature type="compositionally biased region" description="Polar residues" evidence="1">
    <location>
        <begin position="93"/>
        <end position="110"/>
    </location>
</feature>
<organism evidence="2">
    <name type="scientific">Oryza nivara</name>
    <name type="common">Indian wild rice</name>
    <name type="synonym">Oryza sativa f. spontanea</name>
    <dbReference type="NCBI Taxonomy" id="4536"/>
    <lineage>
        <taxon>Eukaryota</taxon>
        <taxon>Viridiplantae</taxon>
        <taxon>Streptophyta</taxon>
        <taxon>Embryophyta</taxon>
        <taxon>Tracheophyta</taxon>
        <taxon>Spermatophyta</taxon>
        <taxon>Magnoliopsida</taxon>
        <taxon>Liliopsida</taxon>
        <taxon>Poales</taxon>
        <taxon>Poaceae</taxon>
        <taxon>BOP clade</taxon>
        <taxon>Oryzoideae</taxon>
        <taxon>Oryzeae</taxon>
        <taxon>Oryzinae</taxon>
        <taxon>Oryza</taxon>
    </lineage>
</organism>
<protein>
    <submittedName>
        <fullName evidence="2">Uncharacterized protein</fullName>
    </submittedName>
</protein>
<proteinExistence type="predicted"/>
<dbReference type="Gramene" id="ONIVA12G13550.1">
    <property type="protein sequence ID" value="ONIVA12G13550.1"/>
    <property type="gene ID" value="ONIVA12G13550"/>
</dbReference>
<reference evidence="2" key="2">
    <citation type="submission" date="2018-04" db="EMBL/GenBank/DDBJ databases">
        <title>OnivRS2 (Oryza nivara Reference Sequence Version 2).</title>
        <authorList>
            <person name="Zhang J."/>
            <person name="Kudrna D."/>
            <person name="Lee S."/>
            <person name="Talag J."/>
            <person name="Rajasekar S."/>
            <person name="Welchert J."/>
            <person name="Hsing Y.-I."/>
            <person name="Wing R.A."/>
        </authorList>
    </citation>
    <scope>NUCLEOTIDE SEQUENCE [LARGE SCALE GENOMIC DNA]</scope>
    <source>
        <strain evidence="2">SL10</strain>
    </source>
</reference>
<evidence type="ECO:0000313" key="3">
    <source>
        <dbReference type="Proteomes" id="UP000006591"/>
    </source>
</evidence>
<evidence type="ECO:0000256" key="1">
    <source>
        <dbReference type="SAM" id="MobiDB-lite"/>
    </source>
</evidence>
<sequence>MGEFRGTGNKDDAKCGKDCSTDSYMDNSSNTNDDDYAECSLAISSKVNELQKQQNEILRAIRDTDGKVSILEKTLQIWLTKYDKVNDKDVENSNRSGNSYREPPNYSTPKGHSYADNDIASPKSFTP</sequence>
<feature type="region of interest" description="Disordered" evidence="1">
    <location>
        <begin position="86"/>
        <end position="127"/>
    </location>
</feature>